<evidence type="ECO:0000313" key="1">
    <source>
        <dbReference type="EMBL" id="KAI8008734.1"/>
    </source>
</evidence>
<name>A0ACC0H746_9ERIC</name>
<accession>A0ACC0H746</accession>
<evidence type="ECO:0000313" key="2">
    <source>
        <dbReference type="Proteomes" id="UP001060215"/>
    </source>
</evidence>
<organism evidence="1 2">
    <name type="scientific">Camellia lanceoleosa</name>
    <dbReference type="NCBI Taxonomy" id="1840588"/>
    <lineage>
        <taxon>Eukaryota</taxon>
        <taxon>Viridiplantae</taxon>
        <taxon>Streptophyta</taxon>
        <taxon>Embryophyta</taxon>
        <taxon>Tracheophyta</taxon>
        <taxon>Spermatophyta</taxon>
        <taxon>Magnoliopsida</taxon>
        <taxon>eudicotyledons</taxon>
        <taxon>Gunneridae</taxon>
        <taxon>Pentapetalae</taxon>
        <taxon>asterids</taxon>
        <taxon>Ericales</taxon>
        <taxon>Theaceae</taxon>
        <taxon>Camellia</taxon>
    </lineage>
</organism>
<comment type="caution">
    <text evidence="1">The sequence shown here is derived from an EMBL/GenBank/DDBJ whole genome shotgun (WGS) entry which is preliminary data.</text>
</comment>
<dbReference type="EMBL" id="CM045764">
    <property type="protein sequence ID" value="KAI8008734.1"/>
    <property type="molecule type" value="Genomic_DNA"/>
</dbReference>
<dbReference type="Proteomes" id="UP001060215">
    <property type="component" value="Chromosome 7"/>
</dbReference>
<sequence length="72" mass="8258">MFMHLFLSIFVFLAKKLRHGSGANGVQYEETPTWAVALVSAVFVIISVLIEHGIHSLEKWFRKRQKKAMIEA</sequence>
<protein>
    <submittedName>
        <fullName evidence="1">Uncharacterized protein</fullName>
    </submittedName>
</protein>
<proteinExistence type="predicted"/>
<gene>
    <name evidence="1" type="ORF">LOK49_LG07G01001</name>
</gene>
<reference evidence="1 2" key="1">
    <citation type="journal article" date="2022" name="Plant J.">
        <title>Chromosome-level genome of Camellia lanceoleosa provides a valuable resource for understanding genome evolution and self-incompatibility.</title>
        <authorList>
            <person name="Gong W."/>
            <person name="Xiao S."/>
            <person name="Wang L."/>
            <person name="Liao Z."/>
            <person name="Chang Y."/>
            <person name="Mo W."/>
            <person name="Hu G."/>
            <person name="Li W."/>
            <person name="Zhao G."/>
            <person name="Zhu H."/>
            <person name="Hu X."/>
            <person name="Ji K."/>
            <person name="Xiang X."/>
            <person name="Song Q."/>
            <person name="Yuan D."/>
            <person name="Jin S."/>
            <person name="Zhang L."/>
        </authorList>
    </citation>
    <scope>NUCLEOTIDE SEQUENCE [LARGE SCALE GENOMIC DNA]</scope>
    <source>
        <strain evidence="1">SQ_2022a</strain>
    </source>
</reference>
<keyword evidence="2" id="KW-1185">Reference proteome</keyword>